<protein>
    <submittedName>
        <fullName evidence="2">Uncharacterized protein</fullName>
    </submittedName>
</protein>
<dbReference type="AlphaFoldDB" id="A0A0J9UUS0"/>
<keyword evidence="1" id="KW-1133">Transmembrane helix</keyword>
<organism evidence="2 3">
    <name type="scientific">Plasmodium vivax India VII</name>
    <dbReference type="NCBI Taxonomy" id="1077284"/>
    <lineage>
        <taxon>Eukaryota</taxon>
        <taxon>Sar</taxon>
        <taxon>Alveolata</taxon>
        <taxon>Apicomplexa</taxon>
        <taxon>Aconoidasida</taxon>
        <taxon>Haemosporida</taxon>
        <taxon>Plasmodiidae</taxon>
        <taxon>Plasmodium</taxon>
        <taxon>Plasmodium (Plasmodium)</taxon>
    </lineage>
</organism>
<dbReference type="OrthoDB" id="10310635at2759"/>
<evidence type="ECO:0000313" key="2">
    <source>
        <dbReference type="EMBL" id="KMZ77218.1"/>
    </source>
</evidence>
<evidence type="ECO:0000256" key="1">
    <source>
        <dbReference type="SAM" id="Phobius"/>
    </source>
</evidence>
<feature type="transmembrane region" description="Helical" evidence="1">
    <location>
        <begin position="254"/>
        <end position="273"/>
    </location>
</feature>
<proteinExistence type="predicted"/>
<dbReference type="EMBL" id="KQ234456">
    <property type="protein sequence ID" value="KMZ77218.1"/>
    <property type="molecule type" value="Genomic_DNA"/>
</dbReference>
<feature type="non-terminal residue" evidence="2">
    <location>
        <position position="274"/>
    </location>
</feature>
<accession>A0A0J9UUS0</accession>
<evidence type="ECO:0000313" key="3">
    <source>
        <dbReference type="Proteomes" id="UP000053562"/>
    </source>
</evidence>
<keyword evidence="1" id="KW-0472">Membrane</keyword>
<reference evidence="2 3" key="1">
    <citation type="submission" date="2011-08" db="EMBL/GenBank/DDBJ databases">
        <title>The Genome Sequence of Plasmodium vivax India VII.</title>
        <authorList>
            <consortium name="The Broad Institute Genome Sequencing Platform"/>
            <consortium name="The Broad Institute Genome Sequencing Center for Infectious Disease"/>
            <person name="Neafsey D."/>
            <person name="Carlton J."/>
            <person name="Barnwell J."/>
            <person name="Collins W."/>
            <person name="Escalante A."/>
            <person name="Mullikin J."/>
            <person name="Saul A."/>
            <person name="Guigo R."/>
            <person name="Camara F."/>
            <person name="Young S.K."/>
            <person name="Zeng Q."/>
            <person name="Gargeya S."/>
            <person name="Fitzgerald M."/>
            <person name="Haas B."/>
            <person name="Abouelleil A."/>
            <person name="Alvarado L."/>
            <person name="Arachchi H.M."/>
            <person name="Berlin A."/>
            <person name="Brown A."/>
            <person name="Chapman S.B."/>
            <person name="Chen Z."/>
            <person name="Dunbar C."/>
            <person name="Freedman E."/>
            <person name="Gearin G."/>
            <person name="Gellesch M."/>
            <person name="Goldberg J."/>
            <person name="Griggs A."/>
            <person name="Gujja S."/>
            <person name="Heiman D."/>
            <person name="Howarth C."/>
            <person name="Larson L."/>
            <person name="Lui A."/>
            <person name="MacDonald P.J.P."/>
            <person name="Montmayeur A."/>
            <person name="Murphy C."/>
            <person name="Neiman D."/>
            <person name="Pearson M."/>
            <person name="Priest M."/>
            <person name="Roberts A."/>
            <person name="Saif S."/>
            <person name="Shea T."/>
            <person name="Shenoy N."/>
            <person name="Sisk P."/>
            <person name="Stolte C."/>
            <person name="Sykes S."/>
            <person name="Wortman J."/>
            <person name="Nusbaum C."/>
            <person name="Birren B."/>
        </authorList>
    </citation>
    <scope>NUCLEOTIDE SEQUENCE [LARGE SCALE GENOMIC DNA]</scope>
    <source>
        <strain evidence="2 3">India VII</strain>
    </source>
</reference>
<keyword evidence="1" id="KW-0812">Transmembrane</keyword>
<dbReference type="Proteomes" id="UP000053562">
    <property type="component" value="Unassembled WGS sequence"/>
</dbReference>
<sequence>MEDCPLWKFIKSLDASKNVKQLKYENEFNVIIGSEEREEAKFLFSELKANYDSVINYKENIRTQCCFYLNYWLDEQKEEKTKNITDSGWKIIEKLWDTLKSSSFSCDRKPYKSPSVDNEKCVDFMIYCTNKDELKYKCEHLEDGFKDTYCQNFNDFTAKHYKEFIEDGKCLNETNNYNNYNWTFSDSCNLHNAPKTFQKYNFNTGDISDDESKVSIRKCQNGEKSLIPDYYMFQGVPVTFEGVTSVINTALLKYGIYACSSFIGSLSLALYFYK</sequence>
<name>A0A0J9UUS0_PLAVI</name>
<gene>
    <name evidence="2" type="ORF">PVIIG_05597</name>
</gene>